<feature type="domain" description="VOC" evidence="3">
    <location>
        <begin position="11"/>
        <end position="162"/>
    </location>
</feature>
<protein>
    <recommendedName>
        <fullName evidence="3">VOC domain-containing protein</fullName>
    </recommendedName>
</protein>
<feature type="region of interest" description="Disordered" evidence="2">
    <location>
        <begin position="172"/>
        <end position="193"/>
    </location>
</feature>
<accession>A0A1R3RG18</accession>
<proteinExistence type="predicted"/>
<dbReference type="GO" id="GO:0046872">
    <property type="term" value="F:metal ion binding"/>
    <property type="evidence" value="ECO:0007669"/>
    <property type="project" value="UniProtKB-KW"/>
</dbReference>
<dbReference type="VEuPathDB" id="FungiDB:ASPCADRAFT_508555"/>
<evidence type="ECO:0000256" key="1">
    <source>
        <dbReference type="ARBA" id="ARBA00022723"/>
    </source>
</evidence>
<gene>
    <name evidence="4" type="ORF">ASPCADRAFT_508555</name>
</gene>
<dbReference type="PANTHER" id="PTHR43048:SF3">
    <property type="entry name" value="METHYLMALONYL-COA EPIMERASE, MITOCHONDRIAL"/>
    <property type="match status" value="1"/>
</dbReference>
<reference evidence="5" key="1">
    <citation type="journal article" date="2017" name="Genome Biol.">
        <title>Comparative genomics reveals high biological diversity and specific adaptations in the industrially and medically important fungal genus Aspergillus.</title>
        <authorList>
            <person name="de Vries R.P."/>
            <person name="Riley R."/>
            <person name="Wiebenga A."/>
            <person name="Aguilar-Osorio G."/>
            <person name="Amillis S."/>
            <person name="Uchima C.A."/>
            <person name="Anderluh G."/>
            <person name="Asadollahi M."/>
            <person name="Askin M."/>
            <person name="Barry K."/>
            <person name="Battaglia E."/>
            <person name="Bayram O."/>
            <person name="Benocci T."/>
            <person name="Braus-Stromeyer S.A."/>
            <person name="Caldana C."/>
            <person name="Canovas D."/>
            <person name="Cerqueira G.C."/>
            <person name="Chen F."/>
            <person name="Chen W."/>
            <person name="Choi C."/>
            <person name="Clum A."/>
            <person name="Dos Santos R.A."/>
            <person name="Damasio A.R."/>
            <person name="Diallinas G."/>
            <person name="Emri T."/>
            <person name="Fekete E."/>
            <person name="Flipphi M."/>
            <person name="Freyberg S."/>
            <person name="Gallo A."/>
            <person name="Gournas C."/>
            <person name="Habgood R."/>
            <person name="Hainaut M."/>
            <person name="Harispe M.L."/>
            <person name="Henrissat B."/>
            <person name="Hilden K.S."/>
            <person name="Hope R."/>
            <person name="Hossain A."/>
            <person name="Karabika E."/>
            <person name="Karaffa L."/>
            <person name="Karanyi Z."/>
            <person name="Krasevec N."/>
            <person name="Kuo A."/>
            <person name="Kusch H."/>
            <person name="LaButti K."/>
            <person name="Lagendijk E.L."/>
            <person name="Lapidus A."/>
            <person name="Levasseur A."/>
            <person name="Lindquist E."/>
            <person name="Lipzen A."/>
            <person name="Logrieco A.F."/>
            <person name="MacCabe A."/>
            <person name="Maekelae M.R."/>
            <person name="Malavazi I."/>
            <person name="Melin P."/>
            <person name="Meyer V."/>
            <person name="Mielnichuk N."/>
            <person name="Miskei M."/>
            <person name="Molnar A.P."/>
            <person name="Mule G."/>
            <person name="Ngan C.Y."/>
            <person name="Orejas M."/>
            <person name="Orosz E."/>
            <person name="Ouedraogo J.P."/>
            <person name="Overkamp K.M."/>
            <person name="Park H.-S."/>
            <person name="Perrone G."/>
            <person name="Piumi F."/>
            <person name="Punt P.J."/>
            <person name="Ram A.F."/>
            <person name="Ramon A."/>
            <person name="Rauscher S."/>
            <person name="Record E."/>
            <person name="Riano-Pachon D.M."/>
            <person name="Robert V."/>
            <person name="Roehrig J."/>
            <person name="Ruller R."/>
            <person name="Salamov A."/>
            <person name="Salih N.S."/>
            <person name="Samson R.A."/>
            <person name="Sandor E."/>
            <person name="Sanguinetti M."/>
            <person name="Schuetze T."/>
            <person name="Sepcic K."/>
            <person name="Shelest E."/>
            <person name="Sherlock G."/>
            <person name="Sophianopoulou V."/>
            <person name="Squina F.M."/>
            <person name="Sun H."/>
            <person name="Susca A."/>
            <person name="Todd R.B."/>
            <person name="Tsang A."/>
            <person name="Unkles S.E."/>
            <person name="van de Wiele N."/>
            <person name="van Rossen-Uffink D."/>
            <person name="Oliveira J.V."/>
            <person name="Vesth T.C."/>
            <person name="Visser J."/>
            <person name="Yu J.-H."/>
            <person name="Zhou M."/>
            <person name="Andersen M.R."/>
            <person name="Archer D.B."/>
            <person name="Baker S.E."/>
            <person name="Benoit I."/>
            <person name="Brakhage A.A."/>
            <person name="Braus G.H."/>
            <person name="Fischer R."/>
            <person name="Frisvad J.C."/>
            <person name="Goldman G.H."/>
            <person name="Houbraken J."/>
            <person name="Oakley B."/>
            <person name="Pocsi I."/>
            <person name="Scazzocchio C."/>
            <person name="Seiboth B."/>
            <person name="vanKuyk P.A."/>
            <person name="Wortman J."/>
            <person name="Dyer P.S."/>
            <person name="Grigoriev I.V."/>
        </authorList>
    </citation>
    <scope>NUCLEOTIDE SEQUENCE [LARGE SCALE GENOMIC DNA]</scope>
    <source>
        <strain evidence="5">ITEM 5010</strain>
    </source>
</reference>
<dbReference type="Proteomes" id="UP000188318">
    <property type="component" value="Unassembled WGS sequence"/>
</dbReference>
<dbReference type="PROSITE" id="PS51819">
    <property type="entry name" value="VOC"/>
    <property type="match status" value="1"/>
</dbReference>
<organism evidence="4 5">
    <name type="scientific">Aspergillus carbonarius (strain ITEM 5010)</name>
    <dbReference type="NCBI Taxonomy" id="602072"/>
    <lineage>
        <taxon>Eukaryota</taxon>
        <taxon>Fungi</taxon>
        <taxon>Dikarya</taxon>
        <taxon>Ascomycota</taxon>
        <taxon>Pezizomycotina</taxon>
        <taxon>Eurotiomycetes</taxon>
        <taxon>Eurotiomycetidae</taxon>
        <taxon>Eurotiales</taxon>
        <taxon>Aspergillaceae</taxon>
        <taxon>Aspergillus</taxon>
        <taxon>Aspergillus subgen. Circumdati</taxon>
    </lineage>
</organism>
<dbReference type="Pfam" id="PF13669">
    <property type="entry name" value="Glyoxalase_4"/>
    <property type="match status" value="1"/>
</dbReference>
<dbReference type="AlphaFoldDB" id="A0A1R3RG18"/>
<dbReference type="InterPro" id="IPR029068">
    <property type="entry name" value="Glyas_Bleomycin-R_OHBP_Dase"/>
</dbReference>
<evidence type="ECO:0000313" key="5">
    <source>
        <dbReference type="Proteomes" id="UP000188318"/>
    </source>
</evidence>
<keyword evidence="5" id="KW-1185">Reference proteome</keyword>
<sequence>MESRTSHTTLHANHVGITVSSVDDALAFWNQALGLKTMELTIPSADREDELTETLSGVKGAKVKVAHVEVTPGFVVELIEYTSPPAEKGVTIKSKPNLPGTMHLNLQVKGLDGILEKGRQLGWKMVDEAGIVTLPDDGPGLAGTRVVYLQGPNQEMVELVEVPQQTQIHELGVPEDVSDAYEKGNKDEPIELE</sequence>
<dbReference type="SUPFAM" id="SSF54593">
    <property type="entry name" value="Glyoxalase/Bleomycin resistance protein/Dihydroxybiphenyl dioxygenase"/>
    <property type="match status" value="1"/>
</dbReference>
<evidence type="ECO:0000313" key="4">
    <source>
        <dbReference type="EMBL" id="OOF93407.1"/>
    </source>
</evidence>
<dbReference type="GO" id="GO:0004493">
    <property type="term" value="F:methylmalonyl-CoA epimerase activity"/>
    <property type="evidence" value="ECO:0007669"/>
    <property type="project" value="TreeGrafter"/>
</dbReference>
<dbReference type="InterPro" id="IPR037523">
    <property type="entry name" value="VOC_core"/>
</dbReference>
<dbReference type="EMBL" id="KV907504">
    <property type="protein sequence ID" value="OOF93407.1"/>
    <property type="molecule type" value="Genomic_DNA"/>
</dbReference>
<feature type="compositionally biased region" description="Basic and acidic residues" evidence="2">
    <location>
        <begin position="180"/>
        <end position="193"/>
    </location>
</feature>
<dbReference type="InterPro" id="IPR051785">
    <property type="entry name" value="MMCE/EMCE_epimerase"/>
</dbReference>
<dbReference type="Gene3D" id="3.10.180.10">
    <property type="entry name" value="2,3-Dihydroxybiphenyl 1,2-Dioxygenase, domain 1"/>
    <property type="match status" value="1"/>
</dbReference>
<evidence type="ECO:0000259" key="3">
    <source>
        <dbReference type="PROSITE" id="PS51819"/>
    </source>
</evidence>
<dbReference type="OrthoDB" id="2873368at2759"/>
<evidence type="ECO:0000256" key="2">
    <source>
        <dbReference type="SAM" id="MobiDB-lite"/>
    </source>
</evidence>
<keyword evidence="1" id="KW-0479">Metal-binding</keyword>
<dbReference type="PANTHER" id="PTHR43048">
    <property type="entry name" value="METHYLMALONYL-COA EPIMERASE"/>
    <property type="match status" value="1"/>
</dbReference>
<name>A0A1R3RG18_ASPC5</name>
<dbReference type="GO" id="GO:0046491">
    <property type="term" value="P:L-methylmalonyl-CoA metabolic process"/>
    <property type="evidence" value="ECO:0007669"/>
    <property type="project" value="TreeGrafter"/>
</dbReference>